<evidence type="ECO:0000256" key="2">
    <source>
        <dbReference type="ARBA" id="ARBA00023122"/>
    </source>
</evidence>
<organism evidence="4 5">
    <name type="scientific">Taxus chinensis</name>
    <name type="common">Chinese yew</name>
    <name type="synonym">Taxus wallichiana var. chinensis</name>
    <dbReference type="NCBI Taxonomy" id="29808"/>
    <lineage>
        <taxon>Eukaryota</taxon>
        <taxon>Viridiplantae</taxon>
        <taxon>Streptophyta</taxon>
        <taxon>Embryophyta</taxon>
        <taxon>Tracheophyta</taxon>
        <taxon>Spermatophyta</taxon>
        <taxon>Pinopsida</taxon>
        <taxon>Pinidae</taxon>
        <taxon>Conifers II</taxon>
        <taxon>Cupressales</taxon>
        <taxon>Taxaceae</taxon>
        <taxon>Taxus</taxon>
    </lineage>
</organism>
<dbReference type="OMA" id="CETGTRE"/>
<proteinExistence type="predicted"/>
<protein>
    <submittedName>
        <fullName evidence="4">Uncharacterized protein</fullName>
    </submittedName>
</protein>
<evidence type="ECO:0000313" key="4">
    <source>
        <dbReference type="EMBL" id="KAH9329706.1"/>
    </source>
</evidence>
<feature type="non-terminal residue" evidence="4">
    <location>
        <position position="1"/>
    </location>
</feature>
<evidence type="ECO:0000256" key="1">
    <source>
        <dbReference type="ARBA" id="ARBA00022737"/>
    </source>
</evidence>
<evidence type="ECO:0000313" key="5">
    <source>
        <dbReference type="Proteomes" id="UP000824469"/>
    </source>
</evidence>
<dbReference type="EMBL" id="JAHRHJ020000001">
    <property type="protein sequence ID" value="KAH9329706.1"/>
    <property type="molecule type" value="Genomic_DNA"/>
</dbReference>
<dbReference type="PANTHER" id="PTHR22777">
    <property type="entry name" value="HEMOLYSIN-RELATED"/>
    <property type="match status" value="1"/>
</dbReference>
<keyword evidence="1" id="KW-0677">Repeat</keyword>
<dbReference type="Proteomes" id="UP000824469">
    <property type="component" value="Unassembled WGS sequence"/>
</dbReference>
<feature type="region of interest" description="Disordered" evidence="3">
    <location>
        <begin position="195"/>
        <end position="232"/>
    </location>
</feature>
<dbReference type="InterPro" id="IPR016169">
    <property type="entry name" value="FAD-bd_PCMH_sub2"/>
</dbReference>
<keyword evidence="2" id="KW-0129">CBS domain</keyword>
<gene>
    <name evidence="4" type="ORF">KI387_001814</name>
</gene>
<dbReference type="AlphaFoldDB" id="A0AA38LN76"/>
<evidence type="ECO:0000256" key="3">
    <source>
        <dbReference type="SAM" id="MobiDB-lite"/>
    </source>
</evidence>
<sequence length="232" mass="26689">GPHQYETVSGFVCRAFGYIPRTGQSIDIVLEKKNVEETADFGENGVDHHEDQREKYQKYKLEVLAGNARKVGAVRFEEAKYDKVTSAIPHTLKQKREGVYETDDHEVQPNQETSLDMKVTPLILSKNREISDSMQVGSPNRQFIAENVDINDQAKPQMVKFSELTVIYPENVSAVEDTNMHMMRADDIDVPSTRISSEFWTQHEKKGERRKRKRRNQSLEESVDLESEQTVD</sequence>
<comment type="caution">
    <text evidence="4">The sequence shown here is derived from an EMBL/GenBank/DDBJ whole genome shotgun (WGS) entry which is preliminary data.</text>
</comment>
<dbReference type="PANTHER" id="PTHR22777:SF17">
    <property type="entry name" value="UPF0053 PROTEIN SLL0260"/>
    <property type="match status" value="1"/>
</dbReference>
<name>A0AA38LN76_TAXCH</name>
<feature type="compositionally biased region" description="Acidic residues" evidence="3">
    <location>
        <begin position="221"/>
        <end position="232"/>
    </location>
</feature>
<keyword evidence="5" id="KW-1185">Reference proteome</keyword>
<reference evidence="4 5" key="1">
    <citation type="journal article" date="2021" name="Nat. Plants">
        <title>The Taxus genome provides insights into paclitaxel biosynthesis.</title>
        <authorList>
            <person name="Xiong X."/>
            <person name="Gou J."/>
            <person name="Liao Q."/>
            <person name="Li Y."/>
            <person name="Zhou Q."/>
            <person name="Bi G."/>
            <person name="Li C."/>
            <person name="Du R."/>
            <person name="Wang X."/>
            <person name="Sun T."/>
            <person name="Guo L."/>
            <person name="Liang H."/>
            <person name="Lu P."/>
            <person name="Wu Y."/>
            <person name="Zhang Z."/>
            <person name="Ro D.K."/>
            <person name="Shang Y."/>
            <person name="Huang S."/>
            <person name="Yan J."/>
        </authorList>
    </citation>
    <scope>NUCLEOTIDE SEQUENCE [LARGE SCALE GENOMIC DNA]</scope>
    <source>
        <strain evidence="4">Ta-2019</strain>
    </source>
</reference>
<accession>A0AA38LN76</accession>
<dbReference type="Gene3D" id="3.30.465.10">
    <property type="match status" value="1"/>
</dbReference>